<organism evidence="1 2">
    <name type="scientific">Plakobranchus ocellatus</name>
    <dbReference type="NCBI Taxonomy" id="259542"/>
    <lineage>
        <taxon>Eukaryota</taxon>
        <taxon>Metazoa</taxon>
        <taxon>Spiralia</taxon>
        <taxon>Lophotrochozoa</taxon>
        <taxon>Mollusca</taxon>
        <taxon>Gastropoda</taxon>
        <taxon>Heterobranchia</taxon>
        <taxon>Euthyneura</taxon>
        <taxon>Panpulmonata</taxon>
        <taxon>Sacoglossa</taxon>
        <taxon>Placobranchoidea</taxon>
        <taxon>Plakobranchidae</taxon>
        <taxon>Plakobranchus</taxon>
    </lineage>
</organism>
<protein>
    <submittedName>
        <fullName evidence="1">Uncharacterized protein</fullName>
    </submittedName>
</protein>
<keyword evidence="2" id="KW-1185">Reference proteome</keyword>
<accession>A0AAV3Z6H9</accession>
<reference evidence="1 2" key="1">
    <citation type="journal article" date="2021" name="Elife">
        <title>Chloroplast acquisition without the gene transfer in kleptoplastic sea slugs, Plakobranchus ocellatus.</title>
        <authorList>
            <person name="Maeda T."/>
            <person name="Takahashi S."/>
            <person name="Yoshida T."/>
            <person name="Shimamura S."/>
            <person name="Takaki Y."/>
            <person name="Nagai Y."/>
            <person name="Toyoda A."/>
            <person name="Suzuki Y."/>
            <person name="Arimoto A."/>
            <person name="Ishii H."/>
            <person name="Satoh N."/>
            <person name="Nishiyama T."/>
            <person name="Hasebe M."/>
            <person name="Maruyama T."/>
            <person name="Minagawa J."/>
            <person name="Obokata J."/>
            <person name="Shigenobu S."/>
        </authorList>
    </citation>
    <scope>NUCLEOTIDE SEQUENCE [LARGE SCALE GENOMIC DNA]</scope>
</reference>
<name>A0AAV3Z6H9_9GAST</name>
<proteinExistence type="predicted"/>
<dbReference type="Proteomes" id="UP000735302">
    <property type="component" value="Unassembled WGS sequence"/>
</dbReference>
<comment type="caution">
    <text evidence="1">The sequence shown here is derived from an EMBL/GenBank/DDBJ whole genome shotgun (WGS) entry which is preliminary data.</text>
</comment>
<gene>
    <name evidence="1" type="ORF">PoB_001759000</name>
</gene>
<evidence type="ECO:0000313" key="2">
    <source>
        <dbReference type="Proteomes" id="UP000735302"/>
    </source>
</evidence>
<dbReference type="EMBL" id="BLXT01002087">
    <property type="protein sequence ID" value="GFN91084.1"/>
    <property type="molecule type" value="Genomic_DNA"/>
</dbReference>
<evidence type="ECO:0000313" key="1">
    <source>
        <dbReference type="EMBL" id="GFN91084.1"/>
    </source>
</evidence>
<sequence>MTRRETPVLRSVVAPVAIKVRYGFGEAMLADAVEVLGFESGEREAGRVLAFHRCAASLEILPLPVSKILRNLPSVL</sequence>
<dbReference type="AlphaFoldDB" id="A0AAV3Z6H9"/>